<dbReference type="Pfam" id="PF00484">
    <property type="entry name" value="Pro_CA"/>
    <property type="match status" value="1"/>
</dbReference>
<dbReference type="InterPro" id="IPR015892">
    <property type="entry name" value="Carbonic_anhydrase_CS"/>
</dbReference>
<dbReference type="Gene3D" id="3.40.1050.10">
    <property type="entry name" value="Carbonic anhydrase"/>
    <property type="match status" value="1"/>
</dbReference>
<feature type="binding site" evidence="6">
    <location>
        <position position="98"/>
    </location>
    <ligand>
        <name>Zn(2+)</name>
        <dbReference type="ChEBI" id="CHEBI:29105"/>
    </ligand>
</feature>
<keyword evidence="3 6" id="KW-0862">Zinc</keyword>
<keyword evidence="9" id="KW-1185">Reference proteome</keyword>
<evidence type="ECO:0000256" key="2">
    <source>
        <dbReference type="ARBA" id="ARBA00022723"/>
    </source>
</evidence>
<reference evidence="8 9" key="1">
    <citation type="journal article" date="2019" name="Appl. Environ. Microbiol.">
        <title>Environmental Evidence and Genomic Insight of Iron-oxidizing Bacteria Preference Towards More Corrosion Resistant Stainless Steel at Higher Salinities.</title>
        <authorList>
            <person name="Garrison C.E."/>
            <person name="Price K.A."/>
            <person name="Field E.K."/>
        </authorList>
    </citation>
    <scope>NUCLEOTIDE SEQUENCE [LARGE SCALE GENOMIC DNA]</scope>
    <source>
        <strain evidence="8 9">P3</strain>
    </source>
</reference>
<dbReference type="PROSITE" id="PS00705">
    <property type="entry name" value="PROK_CO2_ANHYDRASE_2"/>
    <property type="match status" value="1"/>
</dbReference>
<dbReference type="GO" id="GO:0015976">
    <property type="term" value="P:carbon utilization"/>
    <property type="evidence" value="ECO:0007669"/>
    <property type="project" value="InterPro"/>
</dbReference>
<dbReference type="SUPFAM" id="SSF53056">
    <property type="entry name" value="beta-carbonic anhydrase, cab"/>
    <property type="match status" value="1"/>
</dbReference>
<evidence type="ECO:0000256" key="7">
    <source>
        <dbReference type="RuleBase" id="RU003956"/>
    </source>
</evidence>
<evidence type="ECO:0000256" key="1">
    <source>
        <dbReference type="ARBA" id="ARBA00006217"/>
    </source>
</evidence>
<dbReference type="EMBL" id="VBRY01000001">
    <property type="protein sequence ID" value="TLS68975.1"/>
    <property type="molecule type" value="Genomic_DNA"/>
</dbReference>
<dbReference type="AlphaFoldDB" id="A0A5R9GVL4"/>
<keyword evidence="2 6" id="KW-0479">Metal-binding</keyword>
<dbReference type="RefSeq" id="WP_138237791.1">
    <property type="nucleotide sequence ID" value="NZ_VBRY01000001.1"/>
</dbReference>
<gene>
    <name evidence="8" type="ORF">FEF65_00290</name>
</gene>
<feature type="binding site" evidence="6">
    <location>
        <position position="44"/>
    </location>
    <ligand>
        <name>Zn(2+)</name>
        <dbReference type="ChEBI" id="CHEBI:29105"/>
    </ligand>
</feature>
<name>A0A5R9GVL4_9PROT</name>
<keyword evidence="4 7" id="KW-0456">Lyase</keyword>
<protein>
    <recommendedName>
        <fullName evidence="7">Carbonic anhydrase</fullName>
        <ecNumber evidence="7">4.2.1.1</ecNumber>
    </recommendedName>
    <alternativeName>
        <fullName evidence="7">Carbonate dehydratase</fullName>
    </alternativeName>
</protein>
<accession>A0A5R9GVL4</accession>
<evidence type="ECO:0000256" key="3">
    <source>
        <dbReference type="ARBA" id="ARBA00022833"/>
    </source>
</evidence>
<feature type="binding site" evidence="6">
    <location>
        <position position="42"/>
    </location>
    <ligand>
        <name>Zn(2+)</name>
        <dbReference type="ChEBI" id="CHEBI:29105"/>
    </ligand>
</feature>
<dbReference type="PANTHER" id="PTHR11002">
    <property type="entry name" value="CARBONIC ANHYDRASE"/>
    <property type="match status" value="1"/>
</dbReference>
<dbReference type="SMART" id="SM00947">
    <property type="entry name" value="Pro_CA"/>
    <property type="match status" value="1"/>
</dbReference>
<organism evidence="8 9">
    <name type="scientific">Mariprofundus erugo</name>
    <dbReference type="NCBI Taxonomy" id="2528639"/>
    <lineage>
        <taxon>Bacteria</taxon>
        <taxon>Pseudomonadati</taxon>
        <taxon>Pseudomonadota</taxon>
        <taxon>Candidatius Mariprofundia</taxon>
        <taxon>Mariprofundales</taxon>
        <taxon>Mariprofundaceae</taxon>
        <taxon>Mariprofundus</taxon>
    </lineage>
</organism>
<dbReference type="CDD" id="cd00883">
    <property type="entry name" value="beta_CA_cladeA"/>
    <property type="match status" value="1"/>
</dbReference>
<dbReference type="GO" id="GO:0004089">
    <property type="term" value="F:carbonate dehydratase activity"/>
    <property type="evidence" value="ECO:0007669"/>
    <property type="project" value="UniProtKB-UniRule"/>
</dbReference>
<evidence type="ECO:0000256" key="4">
    <source>
        <dbReference type="ARBA" id="ARBA00023239"/>
    </source>
</evidence>
<comment type="function">
    <text evidence="7">Reversible hydration of carbon dioxide.</text>
</comment>
<dbReference type="PANTHER" id="PTHR11002:SF76">
    <property type="entry name" value="CARBONIC ANHYDRASE"/>
    <property type="match status" value="1"/>
</dbReference>
<dbReference type="EC" id="4.2.1.1" evidence="7"/>
<dbReference type="PROSITE" id="PS00704">
    <property type="entry name" value="PROK_CO2_ANHYDRASE_1"/>
    <property type="match status" value="1"/>
</dbReference>
<sequence>MRSIKEMLAANHQWAQSKVKQDPQYFIRAAQEQSPELLWIGCADSRVGPDKLIGLPMGSIFVHRNIGNLFATNDLNSLAVLEYAIDELKVPNVIVCGHYGCGGVHAALMHSGTQPVDLWLDQIRFIHHRHKAELSALDKEARWDRLAELNVKAQVHNICRNTIVREAWKRGQEVNVIGLIYNIHDGLLKQLGLEFSSQAEWEACYG</sequence>
<dbReference type="InterPro" id="IPR001765">
    <property type="entry name" value="Carbonic_anhydrase"/>
</dbReference>
<comment type="cofactor">
    <cofactor evidence="6">
        <name>Zn(2+)</name>
        <dbReference type="ChEBI" id="CHEBI:29105"/>
    </cofactor>
    <text evidence="6">Binds 1 zinc ion per subunit.</text>
</comment>
<dbReference type="Proteomes" id="UP000306585">
    <property type="component" value="Unassembled WGS sequence"/>
</dbReference>
<comment type="similarity">
    <text evidence="1 7">Belongs to the beta-class carbonic anhydrase family.</text>
</comment>
<evidence type="ECO:0000256" key="6">
    <source>
        <dbReference type="PIRSR" id="PIRSR601765-1"/>
    </source>
</evidence>
<feature type="binding site" evidence="6">
    <location>
        <position position="101"/>
    </location>
    <ligand>
        <name>Zn(2+)</name>
        <dbReference type="ChEBI" id="CHEBI:29105"/>
    </ligand>
</feature>
<dbReference type="GO" id="GO:0008270">
    <property type="term" value="F:zinc ion binding"/>
    <property type="evidence" value="ECO:0007669"/>
    <property type="project" value="UniProtKB-UniRule"/>
</dbReference>
<evidence type="ECO:0000313" key="8">
    <source>
        <dbReference type="EMBL" id="TLS68975.1"/>
    </source>
</evidence>
<comment type="caution">
    <text evidence="8">The sequence shown here is derived from an EMBL/GenBank/DDBJ whole genome shotgun (WGS) entry which is preliminary data.</text>
</comment>
<dbReference type="FunFam" id="3.40.1050.10:FF:000001">
    <property type="entry name" value="Carbonic anhydrase"/>
    <property type="match status" value="1"/>
</dbReference>
<evidence type="ECO:0000256" key="5">
    <source>
        <dbReference type="ARBA" id="ARBA00048348"/>
    </source>
</evidence>
<dbReference type="InterPro" id="IPR036874">
    <property type="entry name" value="Carbonic_anhydrase_sf"/>
</dbReference>
<evidence type="ECO:0000313" key="9">
    <source>
        <dbReference type="Proteomes" id="UP000306585"/>
    </source>
</evidence>
<proteinExistence type="inferred from homology"/>
<comment type="catalytic activity">
    <reaction evidence="5 7">
        <text>hydrogencarbonate + H(+) = CO2 + H2O</text>
        <dbReference type="Rhea" id="RHEA:10748"/>
        <dbReference type="ChEBI" id="CHEBI:15377"/>
        <dbReference type="ChEBI" id="CHEBI:15378"/>
        <dbReference type="ChEBI" id="CHEBI:16526"/>
        <dbReference type="ChEBI" id="CHEBI:17544"/>
        <dbReference type="EC" id="4.2.1.1"/>
    </reaction>
</comment>